<dbReference type="GO" id="GO:0000272">
    <property type="term" value="P:polysaccharide catabolic process"/>
    <property type="evidence" value="ECO:0007669"/>
    <property type="project" value="InterPro"/>
</dbReference>
<dbReference type="Pfam" id="PF00404">
    <property type="entry name" value="Dockerin_1"/>
    <property type="match status" value="1"/>
</dbReference>
<dbReference type="RefSeq" id="WP_077541424.1">
    <property type="nucleotide sequence ID" value="NZ_CP019633.1"/>
</dbReference>
<organism evidence="2 3">
    <name type="scientific">Sedimentisphaera cyanobacteriorum</name>
    <dbReference type="NCBI Taxonomy" id="1940790"/>
    <lineage>
        <taxon>Bacteria</taxon>
        <taxon>Pseudomonadati</taxon>
        <taxon>Planctomycetota</taxon>
        <taxon>Phycisphaerae</taxon>
        <taxon>Sedimentisphaerales</taxon>
        <taxon>Sedimentisphaeraceae</taxon>
        <taxon>Sedimentisphaera</taxon>
    </lineage>
</organism>
<dbReference type="STRING" id="1940790.L21SP3_02155"/>
<gene>
    <name evidence="2" type="ORF">L21SP3_02155</name>
</gene>
<dbReference type="Proteomes" id="UP000188273">
    <property type="component" value="Chromosome"/>
</dbReference>
<evidence type="ECO:0000256" key="1">
    <source>
        <dbReference type="SAM" id="SignalP"/>
    </source>
</evidence>
<dbReference type="GO" id="GO:0004553">
    <property type="term" value="F:hydrolase activity, hydrolyzing O-glycosyl compounds"/>
    <property type="evidence" value="ECO:0007669"/>
    <property type="project" value="InterPro"/>
</dbReference>
<dbReference type="PROSITE" id="PS00018">
    <property type="entry name" value="EF_HAND_1"/>
    <property type="match status" value="1"/>
</dbReference>
<proteinExistence type="predicted"/>
<accession>A0A1Q2HSV2</accession>
<dbReference type="KEGG" id="pbu:L21SP3_02155"/>
<feature type="chain" id="PRO_5011958815" description="GLUG domain protein" evidence="1">
    <location>
        <begin position="20"/>
        <end position="392"/>
    </location>
</feature>
<dbReference type="InterPro" id="IPR018247">
    <property type="entry name" value="EF_Hand_1_Ca_BS"/>
</dbReference>
<evidence type="ECO:0000313" key="2">
    <source>
        <dbReference type="EMBL" id="AQQ10323.1"/>
    </source>
</evidence>
<dbReference type="SUPFAM" id="SSF63446">
    <property type="entry name" value="Type I dockerin domain"/>
    <property type="match status" value="1"/>
</dbReference>
<feature type="signal peptide" evidence="1">
    <location>
        <begin position="1"/>
        <end position="19"/>
    </location>
</feature>
<evidence type="ECO:0008006" key="4">
    <source>
        <dbReference type="Google" id="ProtNLM"/>
    </source>
</evidence>
<dbReference type="Gene3D" id="1.10.1330.10">
    <property type="entry name" value="Dockerin domain"/>
    <property type="match status" value="1"/>
</dbReference>
<dbReference type="EMBL" id="CP019633">
    <property type="protein sequence ID" value="AQQ10323.1"/>
    <property type="molecule type" value="Genomic_DNA"/>
</dbReference>
<reference evidence="3" key="1">
    <citation type="submission" date="2017-02" db="EMBL/GenBank/DDBJ databases">
        <title>Comparative genomics and description of representatives of a novel lineage of planctomycetes thriving in anoxic sediments.</title>
        <authorList>
            <person name="Spring S."/>
            <person name="Bunk B."/>
            <person name="Sproer C."/>
            <person name="Klenk H.-P."/>
        </authorList>
    </citation>
    <scope>NUCLEOTIDE SEQUENCE [LARGE SCALE GENOMIC DNA]</scope>
    <source>
        <strain evidence="3">L21-RPul-D3</strain>
    </source>
</reference>
<dbReference type="Gene3D" id="2.160.20.110">
    <property type="match status" value="1"/>
</dbReference>
<keyword evidence="3" id="KW-1185">Reference proteome</keyword>
<evidence type="ECO:0000313" key="3">
    <source>
        <dbReference type="Proteomes" id="UP000188273"/>
    </source>
</evidence>
<dbReference type="InterPro" id="IPR002105">
    <property type="entry name" value="Dockerin_1_rpt"/>
</dbReference>
<dbReference type="InterPro" id="IPR036439">
    <property type="entry name" value="Dockerin_dom_sf"/>
</dbReference>
<dbReference type="AlphaFoldDB" id="A0A1Q2HSV2"/>
<name>A0A1Q2HSV2_9BACT</name>
<keyword evidence="1" id="KW-0732">Signal</keyword>
<sequence length="392" mass="41697" precursor="true">MKYVVLIVCAAGVAFGFQAGSGTLEDPYIISNEQELSDVNADLSACYVLGTDLYLSESEPAIIAPDSTPEDPSFTGEAFTGRFFGKGRSIRGVNISAENQYYCGLFGFIEDGGEVHNLKVSGSLNTSGTTGYAGLVAGRNKGMITGCSVNADLSLSSQTIYTGFITGSNEGGILRSSSNGNLTGAKQYIGGLAGYSTSQAYFSDCLSKAVIDLSDNPDYVGGICGYCSSRIENSFFNGSFLSSAHADKFGSITGKAKDASIEGCRWSESAGCQSYTGESQNTIPQNTFMLEESQLASAESYSGWDMLGESENGESEIWRIAQQGAELYHSGIFEDYNKDGIVDAIDFSILAQYFPINQQSQTALPLPCDGNFDGLLSLSDLAFFCESWLQGE</sequence>
<dbReference type="OrthoDB" id="363253at2"/>
<protein>
    <recommendedName>
        <fullName evidence="4">GLUG domain protein</fullName>
    </recommendedName>
</protein>